<comment type="cofactor">
    <cofactor evidence="3">
        <name>Zn(2+)</name>
        <dbReference type="ChEBI" id="CHEBI:29105"/>
    </cofactor>
</comment>
<accession>A0A9D4TMN9</accession>
<dbReference type="InterPro" id="IPR015802">
    <property type="entry name" value="Cu_amine_oxidase_N3"/>
</dbReference>
<evidence type="ECO:0000313" key="21">
    <source>
        <dbReference type="Proteomes" id="UP001055712"/>
    </source>
</evidence>
<dbReference type="PANTHER" id="PTHR10638">
    <property type="entry name" value="COPPER AMINE OXIDASE"/>
    <property type="match status" value="1"/>
</dbReference>
<dbReference type="Pfam" id="PF02728">
    <property type="entry name" value="Cu_amine_oxidN3"/>
    <property type="match status" value="1"/>
</dbReference>
<reference evidence="20" key="1">
    <citation type="journal article" date="2019" name="Plant J.">
        <title>Chlorella vulgaris genome assembly and annotation reveals the molecular basis for metabolic acclimation to high light conditions.</title>
        <authorList>
            <person name="Cecchin M."/>
            <person name="Marcolungo L."/>
            <person name="Rossato M."/>
            <person name="Girolomoni L."/>
            <person name="Cosentino E."/>
            <person name="Cuine S."/>
            <person name="Li-Beisson Y."/>
            <person name="Delledonne M."/>
            <person name="Ballottari M."/>
        </authorList>
    </citation>
    <scope>NUCLEOTIDE SEQUENCE</scope>
    <source>
        <strain evidence="20">211/11P</strain>
    </source>
</reference>
<dbReference type="AlphaFoldDB" id="A0A9D4TMN9"/>
<feature type="active site" description="Schiff-base intermediate with substrate; via topaquinone" evidence="13">
    <location>
        <position position="387"/>
    </location>
</feature>
<evidence type="ECO:0000256" key="15">
    <source>
        <dbReference type="RuleBase" id="RU000672"/>
    </source>
</evidence>
<evidence type="ECO:0000256" key="14">
    <source>
        <dbReference type="PIRSR" id="PIRSR600269-51"/>
    </source>
</evidence>
<dbReference type="GO" id="GO:0005507">
    <property type="term" value="F:copper ion binding"/>
    <property type="evidence" value="ECO:0007669"/>
    <property type="project" value="InterPro"/>
</dbReference>
<evidence type="ECO:0000259" key="19">
    <source>
        <dbReference type="Pfam" id="PF02728"/>
    </source>
</evidence>
<organism evidence="20 21">
    <name type="scientific">Chlorella vulgaris</name>
    <name type="common">Green alga</name>
    <dbReference type="NCBI Taxonomy" id="3077"/>
    <lineage>
        <taxon>Eukaryota</taxon>
        <taxon>Viridiplantae</taxon>
        <taxon>Chlorophyta</taxon>
        <taxon>core chlorophytes</taxon>
        <taxon>Trebouxiophyceae</taxon>
        <taxon>Chlorellales</taxon>
        <taxon>Chlorellaceae</taxon>
        <taxon>Chlorella clade</taxon>
        <taxon>Chlorella</taxon>
    </lineage>
</organism>
<dbReference type="SUPFAM" id="SSF49998">
    <property type="entry name" value="Amine oxidase catalytic domain"/>
    <property type="match status" value="1"/>
</dbReference>
<feature type="domain" description="Copper amine oxidase N2-terminal" evidence="18">
    <location>
        <begin position="7"/>
        <end position="74"/>
    </location>
</feature>
<evidence type="ECO:0000256" key="4">
    <source>
        <dbReference type="ARBA" id="ARBA00007983"/>
    </source>
</evidence>
<dbReference type="Pfam" id="PF02727">
    <property type="entry name" value="Cu_amine_oxidN2"/>
    <property type="match status" value="1"/>
</dbReference>
<evidence type="ECO:0000256" key="12">
    <source>
        <dbReference type="ARBA" id="ARBA00048032"/>
    </source>
</evidence>
<name>A0A9D4TMN9_CHLVU</name>
<dbReference type="InterPro" id="IPR015800">
    <property type="entry name" value="Cu_amine_oxidase_N2"/>
</dbReference>
<comment type="PTM">
    <text evidence="14 15">Topaquinone (TPQ) is generated by copper-dependent autoxidation of a specific tyrosyl residue.</text>
</comment>
<gene>
    <name evidence="20" type="ORF">D9Q98_010082</name>
</gene>
<sequence length="681" mass="74081">MGKAYGHPLDPITAEEISLAAAACKEKATALGISSLRFNTITLQEPAKQTLIAWQHAGCPADALPPREAFCILQTPTAVEALVRLSGGPSKVISWAEMEGVQPLATPEDCELAEALAKADPEVQRILSEVYGIEDIAMVACDPWSVHLPPMAGRLIQTFMYQRGGSLDDNHYAHPLDFVPIVDLDKGKVVRIDRPYGDSPPQIPSTNMNYHRDLCEVPFRSDIKPLDIVQPQGACWTIEGNLIKWQRWQIRMSFNYREGLVLHDVAYDDAGKLRPIVHRMSLVEMAVPYADPNEPYTRKCAFDVGDYGLGNCTNSLELGCDCLGNIHYFDAVLNNSKGEPVALKKAVCMHEEDSGIMWKHLEYRTGHAEVRRSRRLVLSFICTVVNYEYAFYYYFAQDGTISYEIKLTGELSTNLVSPGENPAAPDWGTLVAPGVNAQYHQHMFSMRIDPAVDDAQGGAGLVVAEVDAVAVPEGPDNTAGNAFTVLETDLLTESEAQRVCNASSGRYWKIKNPASRHPATGKPVAYKLMPMAGPLLLAAPSSGIAKRGAFATKALWVTPHQDLERWPAGDYPMQHAGGDGLAKWTAANRSLAGADPVIWHTFGATHVPRPEDFPVMPCEVVGFMLKPFGFFEYNPARDLPPGSNKASMLANGSCCANGSANGSANGTTNRTANGTANGTAH</sequence>
<dbReference type="GO" id="GO:0008131">
    <property type="term" value="F:primary methylamine oxidase activity"/>
    <property type="evidence" value="ECO:0007669"/>
    <property type="project" value="UniProtKB-EC"/>
</dbReference>
<dbReference type="Proteomes" id="UP001055712">
    <property type="component" value="Unassembled WGS sequence"/>
</dbReference>
<evidence type="ECO:0000256" key="13">
    <source>
        <dbReference type="PIRSR" id="PIRSR600269-50"/>
    </source>
</evidence>
<dbReference type="InterPro" id="IPR015798">
    <property type="entry name" value="Cu_amine_oxidase_C"/>
</dbReference>
<dbReference type="FunFam" id="2.70.98.20:FF:000001">
    <property type="entry name" value="Amine oxidase"/>
    <property type="match status" value="1"/>
</dbReference>
<keyword evidence="11" id="KW-0464">Manganese</keyword>
<comment type="subunit">
    <text evidence="5">Homodimer.</text>
</comment>
<evidence type="ECO:0000256" key="1">
    <source>
        <dbReference type="ARBA" id="ARBA00001935"/>
    </source>
</evidence>
<proteinExistence type="inferred from homology"/>
<keyword evidence="7 13" id="KW-0801">TPQ</keyword>
<dbReference type="EMBL" id="SIDB01000008">
    <property type="protein sequence ID" value="KAI3429769.1"/>
    <property type="molecule type" value="Genomic_DNA"/>
</dbReference>
<evidence type="ECO:0000313" key="20">
    <source>
        <dbReference type="EMBL" id="KAI3429769.1"/>
    </source>
</evidence>
<keyword evidence="10" id="KW-1015">Disulfide bond</keyword>
<feature type="domain" description="Copper amine oxidase N3-terminal" evidence="19">
    <location>
        <begin position="108"/>
        <end position="194"/>
    </location>
</feature>
<dbReference type="InterPro" id="IPR049948">
    <property type="entry name" value="Cu_Am_ox_TPQ-bd"/>
</dbReference>
<evidence type="ECO:0000259" key="17">
    <source>
        <dbReference type="Pfam" id="PF01179"/>
    </source>
</evidence>
<dbReference type="InterPro" id="IPR036460">
    <property type="entry name" value="Cu_amine_oxidase_C_sf"/>
</dbReference>
<evidence type="ECO:0000256" key="6">
    <source>
        <dbReference type="ARBA" id="ARBA00022723"/>
    </source>
</evidence>
<evidence type="ECO:0000256" key="7">
    <source>
        <dbReference type="ARBA" id="ARBA00022772"/>
    </source>
</evidence>
<comment type="catalytic activity">
    <reaction evidence="12">
        <text>a primary methyl amine + O2 + H2O = an aldehyde + H2O2 + NH4(+)</text>
        <dbReference type="Rhea" id="RHEA:16153"/>
        <dbReference type="ChEBI" id="CHEBI:15377"/>
        <dbReference type="ChEBI" id="CHEBI:15379"/>
        <dbReference type="ChEBI" id="CHEBI:16240"/>
        <dbReference type="ChEBI" id="CHEBI:17478"/>
        <dbReference type="ChEBI" id="CHEBI:28938"/>
        <dbReference type="ChEBI" id="CHEBI:228804"/>
        <dbReference type="EC" id="1.4.3.21"/>
    </reaction>
</comment>
<dbReference type="Gene3D" id="3.10.450.40">
    <property type="match status" value="2"/>
</dbReference>
<feature type="domain" description="Copper amine oxidase catalytic" evidence="17">
    <location>
        <begin position="227"/>
        <end position="636"/>
    </location>
</feature>
<evidence type="ECO:0000256" key="5">
    <source>
        <dbReference type="ARBA" id="ARBA00011738"/>
    </source>
</evidence>
<dbReference type="InterPro" id="IPR016182">
    <property type="entry name" value="Cu_amine_oxidase_N-reg"/>
</dbReference>
<comment type="cofactor">
    <cofactor evidence="1">
        <name>Cu cation</name>
        <dbReference type="ChEBI" id="CHEBI:23378"/>
    </cofactor>
</comment>
<dbReference type="Pfam" id="PF01179">
    <property type="entry name" value="Cu_amine_oxid"/>
    <property type="match status" value="1"/>
</dbReference>
<feature type="modified residue" description="2',4',5'-topaquinone" evidence="14">
    <location>
        <position position="387"/>
    </location>
</feature>
<keyword evidence="21" id="KW-1185">Reference proteome</keyword>
<evidence type="ECO:0000256" key="16">
    <source>
        <dbReference type="SAM" id="MobiDB-lite"/>
    </source>
</evidence>
<keyword evidence="6 15" id="KW-0479">Metal-binding</keyword>
<evidence type="ECO:0000256" key="10">
    <source>
        <dbReference type="ARBA" id="ARBA00023157"/>
    </source>
</evidence>
<dbReference type="NCBIfam" id="NF008559">
    <property type="entry name" value="PRK11504.1"/>
    <property type="match status" value="1"/>
</dbReference>
<evidence type="ECO:0000256" key="9">
    <source>
        <dbReference type="ARBA" id="ARBA00023008"/>
    </source>
</evidence>
<reference evidence="20" key="2">
    <citation type="submission" date="2020-11" db="EMBL/GenBank/DDBJ databases">
        <authorList>
            <person name="Cecchin M."/>
            <person name="Marcolungo L."/>
            <person name="Rossato M."/>
            <person name="Girolomoni L."/>
            <person name="Cosentino E."/>
            <person name="Cuine S."/>
            <person name="Li-Beisson Y."/>
            <person name="Delledonne M."/>
            <person name="Ballottari M."/>
        </authorList>
    </citation>
    <scope>NUCLEOTIDE SEQUENCE</scope>
    <source>
        <strain evidence="20">211/11P</strain>
        <tissue evidence="20">Whole cell</tissue>
    </source>
</reference>
<comment type="cofactor">
    <cofactor evidence="2">
        <name>Mn(2+)</name>
        <dbReference type="ChEBI" id="CHEBI:29035"/>
    </cofactor>
</comment>
<evidence type="ECO:0000256" key="11">
    <source>
        <dbReference type="ARBA" id="ARBA00023211"/>
    </source>
</evidence>
<dbReference type="PROSITE" id="PS01164">
    <property type="entry name" value="COPPER_AMINE_OXID_1"/>
    <property type="match status" value="1"/>
</dbReference>
<dbReference type="PANTHER" id="PTHR10638:SF86">
    <property type="entry name" value="COPPER AMINE OXIDASE 1-RELATED"/>
    <property type="match status" value="1"/>
</dbReference>
<keyword evidence="9 15" id="KW-0186">Copper</keyword>
<comment type="similarity">
    <text evidence="4 15">Belongs to the copper/topaquinone oxidase family.</text>
</comment>
<dbReference type="EC" id="1.4.3.-" evidence="15"/>
<dbReference type="InterPro" id="IPR049947">
    <property type="entry name" value="Cu_Am_Ox_Cu-bd"/>
</dbReference>
<evidence type="ECO:0000256" key="2">
    <source>
        <dbReference type="ARBA" id="ARBA00001936"/>
    </source>
</evidence>
<feature type="active site" description="Proton acceptor" evidence="13">
    <location>
        <position position="303"/>
    </location>
</feature>
<comment type="cofactor">
    <cofactor evidence="15">
        <name>Cu cation</name>
        <dbReference type="ChEBI" id="CHEBI:23378"/>
    </cofactor>
    <text evidence="15">Contains 1 topaquinone per subunit.</text>
</comment>
<feature type="region of interest" description="Disordered" evidence="16">
    <location>
        <begin position="660"/>
        <end position="681"/>
    </location>
</feature>
<evidence type="ECO:0000256" key="8">
    <source>
        <dbReference type="ARBA" id="ARBA00023002"/>
    </source>
</evidence>
<dbReference type="GO" id="GO:0009308">
    <property type="term" value="P:amine metabolic process"/>
    <property type="evidence" value="ECO:0007669"/>
    <property type="project" value="UniProtKB-UniRule"/>
</dbReference>
<dbReference type="OrthoDB" id="5379943at2759"/>
<evidence type="ECO:0000259" key="18">
    <source>
        <dbReference type="Pfam" id="PF02727"/>
    </source>
</evidence>
<dbReference type="Gene3D" id="2.70.98.20">
    <property type="entry name" value="Copper amine oxidase, catalytic domain"/>
    <property type="match status" value="1"/>
</dbReference>
<dbReference type="SUPFAM" id="SSF54416">
    <property type="entry name" value="Amine oxidase N-terminal region"/>
    <property type="match status" value="2"/>
</dbReference>
<evidence type="ECO:0000256" key="3">
    <source>
        <dbReference type="ARBA" id="ARBA00001947"/>
    </source>
</evidence>
<dbReference type="InterPro" id="IPR000269">
    <property type="entry name" value="Cu_amine_oxidase"/>
</dbReference>
<comment type="caution">
    <text evidence="20">The sequence shown here is derived from an EMBL/GenBank/DDBJ whole genome shotgun (WGS) entry which is preliminary data.</text>
</comment>
<dbReference type="PROSITE" id="PS01165">
    <property type="entry name" value="COPPER_AMINE_OXID_2"/>
    <property type="match status" value="1"/>
</dbReference>
<keyword evidence="8 15" id="KW-0560">Oxidoreductase</keyword>
<dbReference type="GO" id="GO:0048038">
    <property type="term" value="F:quinone binding"/>
    <property type="evidence" value="ECO:0007669"/>
    <property type="project" value="InterPro"/>
</dbReference>
<protein>
    <recommendedName>
        <fullName evidence="15">Amine oxidase</fullName>
        <ecNumber evidence="15">1.4.3.-</ecNumber>
    </recommendedName>
</protein>